<protein>
    <submittedName>
        <fullName evidence="2">GDSL family lipase</fullName>
    </submittedName>
</protein>
<comment type="caution">
    <text evidence="2">The sequence shown here is derived from an EMBL/GenBank/DDBJ whole genome shotgun (WGS) entry which is preliminary data.</text>
</comment>
<dbReference type="PANTHER" id="PTHR30383">
    <property type="entry name" value="THIOESTERASE 1/PROTEASE 1/LYSOPHOSPHOLIPASE L1"/>
    <property type="match status" value="1"/>
</dbReference>
<keyword evidence="3" id="KW-1185">Reference proteome</keyword>
<dbReference type="InterPro" id="IPR013830">
    <property type="entry name" value="SGNH_hydro"/>
</dbReference>
<feature type="domain" description="SGNH hydrolase-type esterase" evidence="1">
    <location>
        <begin position="5"/>
        <end position="180"/>
    </location>
</feature>
<reference evidence="2 3" key="1">
    <citation type="submission" date="2018-08" db="EMBL/GenBank/DDBJ databases">
        <title>Komagataeibacter sp. AV 382.</title>
        <authorList>
            <person name="Skraban J."/>
            <person name="Trcek J."/>
        </authorList>
    </citation>
    <scope>NUCLEOTIDE SEQUENCE [LARGE SCALE GENOMIC DNA]</scope>
    <source>
        <strain evidence="2 3">AV 382</strain>
    </source>
</reference>
<name>A0A371Z2U7_9PROT</name>
<dbReference type="AlphaFoldDB" id="A0A371Z2U7"/>
<dbReference type="SUPFAM" id="SSF52266">
    <property type="entry name" value="SGNH hydrolase"/>
    <property type="match status" value="1"/>
</dbReference>
<accession>A0A371Z2U7</accession>
<dbReference type="InterPro" id="IPR036514">
    <property type="entry name" value="SGNH_hydro_sf"/>
</dbReference>
<evidence type="ECO:0000259" key="1">
    <source>
        <dbReference type="Pfam" id="PF13472"/>
    </source>
</evidence>
<dbReference type="RefSeq" id="WP_116702189.1">
    <property type="nucleotide sequence ID" value="NZ_QUWV01000031.1"/>
</dbReference>
<dbReference type="Proteomes" id="UP000262371">
    <property type="component" value="Unassembled WGS sequence"/>
</dbReference>
<proteinExistence type="predicted"/>
<sequence length="205" mass="22429">MRICFIGDSYVTGTGDEACQGWAGRLCAMERRGGRDVTLYNLGVRGQTSRDIARRWRQETAPRLDGRDEGGIVLSFGVNDCARMAGGQPRVSAPESLKTTRLMLEGARQLCPVLMVGPPPVGHDDLDARTHALSAAMADLCMKLSVPFLPIWEPLRMDPLWCAEIAHGDGLHPAGGGYAALARLVHQWPAWRAWMRTVAPLRARA</sequence>
<dbReference type="EMBL" id="QUWV01000031">
    <property type="protein sequence ID" value="RFD20823.1"/>
    <property type="molecule type" value="Genomic_DNA"/>
</dbReference>
<dbReference type="GO" id="GO:0004622">
    <property type="term" value="F:phosphatidylcholine lysophospholipase activity"/>
    <property type="evidence" value="ECO:0007669"/>
    <property type="project" value="TreeGrafter"/>
</dbReference>
<gene>
    <name evidence="2" type="ORF">DY926_03985</name>
</gene>
<dbReference type="Pfam" id="PF13472">
    <property type="entry name" value="Lipase_GDSL_2"/>
    <property type="match status" value="1"/>
</dbReference>
<organism evidence="2 3">
    <name type="scientific">Komagataeibacter melaceti</name>
    <dbReference type="NCBI Taxonomy" id="2766577"/>
    <lineage>
        <taxon>Bacteria</taxon>
        <taxon>Pseudomonadati</taxon>
        <taxon>Pseudomonadota</taxon>
        <taxon>Alphaproteobacteria</taxon>
        <taxon>Acetobacterales</taxon>
        <taxon>Acetobacteraceae</taxon>
        <taxon>Komagataeibacter</taxon>
    </lineage>
</organism>
<dbReference type="InterPro" id="IPR051532">
    <property type="entry name" value="Ester_Hydrolysis_Enzymes"/>
</dbReference>
<evidence type="ECO:0000313" key="2">
    <source>
        <dbReference type="EMBL" id="RFD20823.1"/>
    </source>
</evidence>
<dbReference type="OrthoDB" id="5196031at2"/>
<dbReference type="PANTHER" id="PTHR30383:SF5">
    <property type="entry name" value="SGNH HYDROLASE-TYPE ESTERASE DOMAIN-CONTAINING PROTEIN"/>
    <property type="match status" value="1"/>
</dbReference>
<evidence type="ECO:0000313" key="3">
    <source>
        <dbReference type="Proteomes" id="UP000262371"/>
    </source>
</evidence>
<dbReference type="Gene3D" id="3.40.50.1110">
    <property type="entry name" value="SGNH hydrolase"/>
    <property type="match status" value="1"/>
</dbReference>